<dbReference type="SUPFAM" id="SSF51395">
    <property type="entry name" value="FMN-linked oxidoreductases"/>
    <property type="match status" value="1"/>
</dbReference>
<feature type="binding site" evidence="7">
    <location>
        <begin position="82"/>
        <end position="84"/>
    </location>
    <ligand>
        <name>FMN</name>
        <dbReference type="ChEBI" id="CHEBI:58210"/>
    </ligand>
</feature>
<feature type="binding site" evidence="7">
    <location>
        <position position="258"/>
    </location>
    <ligand>
        <name>FMN</name>
        <dbReference type="ChEBI" id="CHEBI:58210"/>
    </ligand>
</feature>
<dbReference type="AlphaFoldDB" id="A0A8H9I8W7"/>
<name>A0A8H9I8W7_9GAMM</name>
<evidence type="ECO:0000256" key="5">
    <source>
        <dbReference type="ARBA" id="ARBA00024042"/>
    </source>
</evidence>
<evidence type="ECO:0000256" key="1">
    <source>
        <dbReference type="ARBA" id="ARBA00001917"/>
    </source>
</evidence>
<dbReference type="InterPro" id="IPR012133">
    <property type="entry name" value="Alpha-hydoxy_acid_DH_FMN"/>
</dbReference>
<feature type="binding site" evidence="7">
    <location>
        <position position="134"/>
    </location>
    <ligand>
        <name>glyoxylate</name>
        <dbReference type="ChEBI" id="CHEBI:36655"/>
    </ligand>
</feature>
<evidence type="ECO:0000313" key="9">
    <source>
        <dbReference type="EMBL" id="GGW42902.1"/>
    </source>
</evidence>
<dbReference type="InterPro" id="IPR000262">
    <property type="entry name" value="FMN-dep_DH"/>
</dbReference>
<comment type="caution">
    <text evidence="9">The sequence shown here is derived from an EMBL/GenBank/DDBJ whole genome shotgun (WGS) entry which is preliminary data.</text>
</comment>
<dbReference type="InterPro" id="IPR037396">
    <property type="entry name" value="FMN_HAD"/>
</dbReference>
<feature type="binding site" evidence="7">
    <location>
        <begin position="291"/>
        <end position="295"/>
    </location>
    <ligand>
        <name>FMN</name>
        <dbReference type="ChEBI" id="CHEBI:58210"/>
    </ligand>
</feature>
<dbReference type="GO" id="GO:0016614">
    <property type="term" value="F:oxidoreductase activity, acting on CH-OH group of donors"/>
    <property type="evidence" value="ECO:0007669"/>
    <property type="project" value="UniProtKB-ARBA"/>
</dbReference>
<evidence type="ECO:0000256" key="3">
    <source>
        <dbReference type="ARBA" id="ARBA00022643"/>
    </source>
</evidence>
<keyword evidence="3 7" id="KW-0288">FMN</keyword>
<dbReference type="RefSeq" id="WP_096921788.1">
    <property type="nucleotide sequence ID" value="NZ_BMXN01000055.1"/>
</dbReference>
<proteinExistence type="inferred from homology"/>
<evidence type="ECO:0000256" key="7">
    <source>
        <dbReference type="PIRSR" id="PIRSR000138-2"/>
    </source>
</evidence>
<keyword evidence="4" id="KW-0560">Oxidoreductase</keyword>
<dbReference type="Gene3D" id="3.20.20.70">
    <property type="entry name" value="Aldolase class I"/>
    <property type="match status" value="1"/>
</dbReference>
<comment type="cofactor">
    <cofactor evidence="1">
        <name>FMN</name>
        <dbReference type="ChEBI" id="CHEBI:58210"/>
    </cofactor>
</comment>
<sequence>MVPVCIEDWQSIAKRHLPPEVYDFIDGGAGSEQSLQENICALERVKLLSRVLRGIEKVDPFTTRLARILGNQCPTPPILVAPSAHHKLVHPEGELATIKAANQNGVPFILSTMSDFPVETVCEKSDAPVMFQLYLYKDRQINRDLIQRAQDSGCSALVLTVDVPLMGARLRDRRNEFSVNRYRNESYLQGQIKHQCIPVSGNSGVAAFVADQLEPAISWADVEWVKYHTNMPLILKGILHPLDAEIALQHEVDALYLSNHGGRQLDHHVSAISMLPHIRQRLGNVIPIIVDGGIRSGADILKALALGADAVGVGRPVLWGLAAEGAQGVARVLEQLSEDLHLCMHLCGCASLAEVNNEIIWIE</sequence>
<feature type="binding site" evidence="7">
    <location>
        <position position="111"/>
    </location>
    <ligand>
        <name>FMN</name>
        <dbReference type="ChEBI" id="CHEBI:58210"/>
    </ligand>
</feature>
<dbReference type="PANTHER" id="PTHR10578">
    <property type="entry name" value="S -2-HYDROXY-ACID OXIDASE-RELATED"/>
    <property type="match status" value="1"/>
</dbReference>
<dbReference type="PIRSF" id="PIRSF000138">
    <property type="entry name" value="Al-hdrx_acd_dh"/>
    <property type="match status" value="1"/>
</dbReference>
<feature type="binding site" evidence="7">
    <location>
        <position position="132"/>
    </location>
    <ligand>
        <name>glyoxylate</name>
        <dbReference type="ChEBI" id="CHEBI:36655"/>
    </ligand>
</feature>
<evidence type="ECO:0000313" key="10">
    <source>
        <dbReference type="Proteomes" id="UP000623776"/>
    </source>
</evidence>
<evidence type="ECO:0000259" key="8">
    <source>
        <dbReference type="PROSITE" id="PS51349"/>
    </source>
</evidence>
<dbReference type="InterPro" id="IPR013785">
    <property type="entry name" value="Aldolase_TIM"/>
</dbReference>
<dbReference type="FunFam" id="3.20.20.70:FF:000029">
    <property type="entry name" value="L-lactate dehydrogenase"/>
    <property type="match status" value="1"/>
</dbReference>
<feature type="domain" description="FMN hydroxy acid dehydrogenase" evidence="8">
    <location>
        <begin position="1"/>
        <end position="363"/>
    </location>
</feature>
<dbReference type="PANTHER" id="PTHR10578:SF107">
    <property type="entry name" value="2-HYDROXYACID OXIDASE 1"/>
    <property type="match status" value="1"/>
</dbReference>
<keyword evidence="2 7" id="KW-0285">Flavoprotein</keyword>
<feature type="binding site" evidence="7">
    <location>
        <position position="260"/>
    </location>
    <ligand>
        <name>glyoxylate</name>
        <dbReference type="ChEBI" id="CHEBI:36655"/>
    </ligand>
</feature>
<feature type="binding site" evidence="7">
    <location>
        <position position="263"/>
    </location>
    <ligand>
        <name>glyoxylate</name>
        <dbReference type="ChEBI" id="CHEBI:36655"/>
    </ligand>
</feature>
<dbReference type="Pfam" id="PF01070">
    <property type="entry name" value="FMN_dh"/>
    <property type="match status" value="1"/>
</dbReference>
<dbReference type="GO" id="GO:0010181">
    <property type="term" value="F:FMN binding"/>
    <property type="evidence" value="ECO:0007669"/>
    <property type="project" value="InterPro"/>
</dbReference>
<reference evidence="10" key="1">
    <citation type="journal article" date="2019" name="Int. J. Syst. Evol. Microbiol.">
        <title>The Global Catalogue of Microorganisms (GCM) 10K type strain sequencing project: providing services to taxonomists for standard genome sequencing and annotation.</title>
        <authorList>
            <consortium name="The Broad Institute Genomics Platform"/>
            <consortium name="The Broad Institute Genome Sequencing Center for Infectious Disease"/>
            <person name="Wu L."/>
            <person name="Ma J."/>
        </authorList>
    </citation>
    <scope>NUCLEOTIDE SEQUENCE [LARGE SCALE GENOMIC DNA]</scope>
    <source>
        <strain evidence="10">KCTC 22154</strain>
    </source>
</reference>
<evidence type="ECO:0000256" key="2">
    <source>
        <dbReference type="ARBA" id="ARBA00022630"/>
    </source>
</evidence>
<evidence type="ECO:0000256" key="4">
    <source>
        <dbReference type="ARBA" id="ARBA00023002"/>
    </source>
</evidence>
<accession>A0A8H9I8W7</accession>
<feature type="active site" description="Proton acceptor" evidence="6">
    <location>
        <position position="260"/>
    </location>
</feature>
<keyword evidence="10" id="KW-1185">Reference proteome</keyword>
<evidence type="ECO:0000256" key="6">
    <source>
        <dbReference type="PIRSR" id="PIRSR000138-1"/>
    </source>
</evidence>
<dbReference type="Proteomes" id="UP000623776">
    <property type="component" value="Unassembled WGS sequence"/>
</dbReference>
<feature type="binding site" evidence="7">
    <location>
        <begin position="314"/>
        <end position="315"/>
    </location>
    <ligand>
        <name>FMN</name>
        <dbReference type="ChEBI" id="CHEBI:58210"/>
    </ligand>
</feature>
<feature type="binding site" evidence="7">
    <location>
        <position position="160"/>
    </location>
    <ligand>
        <name>FMN</name>
        <dbReference type="ChEBI" id="CHEBI:58210"/>
    </ligand>
</feature>
<comment type="similarity">
    <text evidence="5">Belongs to the FMN-dependent alpha-hydroxy acid dehydrogenase family.</text>
</comment>
<dbReference type="CDD" id="cd02809">
    <property type="entry name" value="alpha_hydroxyacid_oxid_FMN"/>
    <property type="match status" value="1"/>
</dbReference>
<feature type="binding site" evidence="7">
    <location>
        <position position="236"/>
    </location>
    <ligand>
        <name>FMN</name>
        <dbReference type="ChEBI" id="CHEBI:58210"/>
    </ligand>
</feature>
<dbReference type="PROSITE" id="PS51349">
    <property type="entry name" value="FMN_HYDROXY_ACID_DH_2"/>
    <property type="match status" value="1"/>
</dbReference>
<gene>
    <name evidence="9" type="ORF">GCM10007157_36070</name>
</gene>
<dbReference type="PROSITE" id="PS00557">
    <property type="entry name" value="FMN_HYDROXY_ACID_DH_1"/>
    <property type="match status" value="1"/>
</dbReference>
<organism evidence="9 10">
    <name type="scientific">Vreelandella hamiltonii</name>
    <dbReference type="NCBI Taxonomy" id="502829"/>
    <lineage>
        <taxon>Bacteria</taxon>
        <taxon>Pseudomonadati</taxon>
        <taxon>Pseudomonadota</taxon>
        <taxon>Gammaproteobacteria</taxon>
        <taxon>Oceanospirillales</taxon>
        <taxon>Halomonadaceae</taxon>
        <taxon>Vreelandella</taxon>
    </lineage>
</organism>
<protein>
    <submittedName>
        <fullName evidence="9">Alpha-hydroxy-acid oxidizing enzyme</fullName>
    </submittedName>
</protein>
<feature type="binding site" evidence="7">
    <location>
        <position position="169"/>
    </location>
    <ligand>
        <name>glyoxylate</name>
        <dbReference type="ChEBI" id="CHEBI:36655"/>
    </ligand>
</feature>
<dbReference type="EMBL" id="BMXN01000055">
    <property type="protein sequence ID" value="GGW42902.1"/>
    <property type="molecule type" value="Genomic_DNA"/>
</dbReference>
<dbReference type="InterPro" id="IPR008259">
    <property type="entry name" value="FMN_hydac_DH_AS"/>
</dbReference>